<accession>T0ZDX8</accession>
<dbReference type="Gene3D" id="3.40.50.300">
    <property type="entry name" value="P-loop containing nucleotide triphosphate hydrolases"/>
    <property type="match status" value="1"/>
</dbReference>
<reference evidence="1" key="2">
    <citation type="journal article" date="2014" name="ISME J.">
        <title>Microbial stratification in low pH oxic and suboxic macroscopic growths along an acid mine drainage.</title>
        <authorList>
            <person name="Mendez-Garcia C."/>
            <person name="Mesa V."/>
            <person name="Sprenger R.R."/>
            <person name="Richter M."/>
            <person name="Diez M.S."/>
            <person name="Solano J."/>
            <person name="Bargiela R."/>
            <person name="Golyshina O.V."/>
            <person name="Manteca A."/>
            <person name="Ramos J.L."/>
            <person name="Gallego J.R."/>
            <person name="Llorente I."/>
            <person name="Martins Dos Santos V.A."/>
            <person name="Jensen O.N."/>
            <person name="Pelaez A.I."/>
            <person name="Sanchez J."/>
            <person name="Ferrer M."/>
        </authorList>
    </citation>
    <scope>NUCLEOTIDE SEQUENCE</scope>
</reference>
<dbReference type="PANTHER" id="PTHR39206:SF1">
    <property type="entry name" value="SLL8004 PROTEIN"/>
    <property type="match status" value="1"/>
</dbReference>
<dbReference type="AlphaFoldDB" id="T0ZDX8"/>
<dbReference type="PANTHER" id="PTHR39206">
    <property type="entry name" value="SLL8004 PROTEIN"/>
    <property type="match status" value="1"/>
</dbReference>
<evidence type="ECO:0008006" key="2">
    <source>
        <dbReference type="Google" id="ProtNLM"/>
    </source>
</evidence>
<reference evidence="1" key="1">
    <citation type="submission" date="2013-08" db="EMBL/GenBank/DDBJ databases">
        <authorList>
            <person name="Mendez C."/>
            <person name="Richter M."/>
            <person name="Ferrer M."/>
            <person name="Sanchez J."/>
        </authorList>
    </citation>
    <scope>NUCLEOTIDE SEQUENCE</scope>
</reference>
<name>T0ZDX8_9ZZZZ</name>
<dbReference type="EMBL" id="AUZY01008309">
    <property type="protein sequence ID" value="EQD46341.1"/>
    <property type="molecule type" value="Genomic_DNA"/>
</dbReference>
<evidence type="ECO:0000313" key="1">
    <source>
        <dbReference type="EMBL" id="EQD46341.1"/>
    </source>
</evidence>
<proteinExistence type="predicted"/>
<protein>
    <recommendedName>
        <fullName evidence="2">UDP-N-acetylglucosamine kinase</fullName>
    </recommendedName>
</protein>
<comment type="caution">
    <text evidence="1">The sequence shown here is derived from an EMBL/GenBank/DDBJ whole genome shotgun (WGS) entry which is preliminary data.</text>
</comment>
<dbReference type="InterPro" id="IPR027417">
    <property type="entry name" value="P-loop_NTPase"/>
</dbReference>
<feature type="non-terminal residue" evidence="1">
    <location>
        <position position="103"/>
    </location>
</feature>
<gene>
    <name evidence="1" type="ORF">B1B_12663</name>
</gene>
<sequence length="103" mass="11641">MRAGRLMLEEISARVARGRSFAFETTLSGHGYARQIPRWRALGYHVTLVFLSLPNADMAVQRMTDRVTQGGHAIPEAVIRRRFDAGLRNFEGVYKPLVNAWAL</sequence>
<organism evidence="1">
    <name type="scientific">mine drainage metagenome</name>
    <dbReference type="NCBI Taxonomy" id="410659"/>
    <lineage>
        <taxon>unclassified sequences</taxon>
        <taxon>metagenomes</taxon>
        <taxon>ecological metagenomes</taxon>
    </lineage>
</organism>